<dbReference type="Gene3D" id="1.10.10.60">
    <property type="entry name" value="Homeodomain-like"/>
    <property type="match status" value="2"/>
</dbReference>
<dbReference type="SUPFAM" id="SSF51011">
    <property type="entry name" value="Glycosyl hydrolase domain"/>
    <property type="match status" value="1"/>
</dbReference>
<dbReference type="PROSITE" id="PS01124">
    <property type="entry name" value="HTH_ARAC_FAMILY_2"/>
    <property type="match status" value="1"/>
</dbReference>
<dbReference type="PANTHER" id="PTHR43280">
    <property type="entry name" value="ARAC-FAMILY TRANSCRIPTIONAL REGULATOR"/>
    <property type="match status" value="1"/>
</dbReference>
<dbReference type="Pfam" id="PF12833">
    <property type="entry name" value="HTH_18"/>
    <property type="match status" value="1"/>
</dbReference>
<dbReference type="Pfam" id="PF02311">
    <property type="entry name" value="AraC_binding"/>
    <property type="match status" value="1"/>
</dbReference>
<dbReference type="SUPFAM" id="SSF46689">
    <property type="entry name" value="Homeodomain-like"/>
    <property type="match status" value="2"/>
</dbReference>
<evidence type="ECO:0000313" key="6">
    <source>
        <dbReference type="Proteomes" id="UP000287296"/>
    </source>
</evidence>
<dbReference type="Proteomes" id="UP000287296">
    <property type="component" value="Unassembled WGS sequence"/>
</dbReference>
<dbReference type="GO" id="GO:0003700">
    <property type="term" value="F:DNA-binding transcription factor activity"/>
    <property type="evidence" value="ECO:0007669"/>
    <property type="project" value="InterPro"/>
</dbReference>
<dbReference type="InterPro" id="IPR011051">
    <property type="entry name" value="RmlC_Cupin_sf"/>
</dbReference>
<dbReference type="SUPFAM" id="SSF51182">
    <property type="entry name" value="RmlC-like cupins"/>
    <property type="match status" value="1"/>
</dbReference>
<feature type="domain" description="HTH araC/xylS-type" evidence="4">
    <location>
        <begin position="190"/>
        <end position="288"/>
    </location>
</feature>
<dbReference type="AlphaFoldDB" id="A0A429XB91"/>
<evidence type="ECO:0000256" key="3">
    <source>
        <dbReference type="ARBA" id="ARBA00023163"/>
    </source>
</evidence>
<dbReference type="InterPro" id="IPR018060">
    <property type="entry name" value="HTH_AraC"/>
</dbReference>
<accession>A0A429XB91</accession>
<keyword evidence="2" id="KW-0238">DNA-binding</keyword>
<dbReference type="InterPro" id="IPR009057">
    <property type="entry name" value="Homeodomain-like_sf"/>
</dbReference>
<dbReference type="CDD" id="cd02208">
    <property type="entry name" value="cupin_RmlC-like"/>
    <property type="match status" value="1"/>
</dbReference>
<name>A0A429XB91_SIMTE</name>
<dbReference type="PANTHER" id="PTHR43280:SF34">
    <property type="entry name" value="ARAC-FAMILY TRANSCRIPTIONAL REGULATOR"/>
    <property type="match status" value="1"/>
</dbReference>
<sequence length="626" mass="72636">MKTINNAGKFDFSPLIEHRINEDSSPVQVFAAKVENYPIHLHQELEIIYVLKGSVMLRSSVDRIKLSTGDIYIVNSMDMHEISIFDDENLLLFVHIDLEAYKDYSPEIDRIIFASQSSSDNTITAIKKFILEIYIEKQAENVFNKKLNSLAIKLILHLINNCQFASRYGNTLNNNNKFKGKNIFHIQRIQRIADYIYENFNRKITLEEIAEREFISKYYLSHTLKHAVGSSFQEILTLVRIEESEKLLLSTNRSIEEVAHLSGCSSPLYYSRNFKRYFGDTPSAYRKKKISNIISNSPPELEVISSKDIMKTLILLSEGKVKQPETKINTPVILPIDLEEKRIGNHTDISMNVCLRIKNIKEMFEPYFTDMIYKICNDLTLSAIAIQYYQLIEMYDFFGSWNWMTPLFQIMKENDLVLIVSEQNASELQAYCLEKGVKCELGKRGQTKKSEILQKTAKFFCLNRDIHKIETATTTYIMLEEDMLLINSNGNLLQKREYNRLSFLPLMEGTIIYNGENHIAIHNNEGFCIFIYNTEMIDTREFILKINNIDRNYSIIEYYFKDEDYGASDIYKMLGSPKQLAQEVVTAIERAAFPKASFSTIGESFFHDLYIVLSPGESVLIYMRQV</sequence>
<evidence type="ECO:0000259" key="4">
    <source>
        <dbReference type="PROSITE" id="PS01124"/>
    </source>
</evidence>
<evidence type="ECO:0000313" key="5">
    <source>
        <dbReference type="EMBL" id="RST60686.1"/>
    </source>
</evidence>
<dbReference type="RefSeq" id="WP_120116107.1">
    <property type="nucleotide sequence ID" value="NZ_QYTW02000003.1"/>
</dbReference>
<dbReference type="GO" id="GO:0043565">
    <property type="term" value="F:sequence-specific DNA binding"/>
    <property type="evidence" value="ECO:0007669"/>
    <property type="project" value="InterPro"/>
</dbReference>
<gene>
    <name evidence="5" type="ORF">D5F11_004855</name>
</gene>
<dbReference type="SMART" id="SM00342">
    <property type="entry name" value="HTH_ARAC"/>
    <property type="match status" value="1"/>
</dbReference>
<comment type="caution">
    <text evidence="5">The sequence shown here is derived from an EMBL/GenBank/DDBJ whole genome shotgun (WGS) entry which is preliminary data.</text>
</comment>
<evidence type="ECO:0000256" key="1">
    <source>
        <dbReference type="ARBA" id="ARBA00023015"/>
    </source>
</evidence>
<keyword evidence="1" id="KW-0805">Transcription regulation</keyword>
<dbReference type="Gene3D" id="2.60.120.10">
    <property type="entry name" value="Jelly Rolls"/>
    <property type="match status" value="1"/>
</dbReference>
<keyword evidence="3" id="KW-0804">Transcription</keyword>
<proteinExistence type="predicted"/>
<dbReference type="EMBL" id="QYTW02000003">
    <property type="protein sequence ID" value="RST60686.1"/>
    <property type="molecule type" value="Genomic_DNA"/>
</dbReference>
<dbReference type="Gene3D" id="2.60.40.1500">
    <property type="entry name" value="Glycosyl hydrolase domain, family 39"/>
    <property type="match status" value="1"/>
</dbReference>
<protein>
    <submittedName>
        <fullName evidence="5">AraC family transcriptional regulator</fullName>
    </submittedName>
</protein>
<evidence type="ECO:0000256" key="2">
    <source>
        <dbReference type="ARBA" id="ARBA00023125"/>
    </source>
</evidence>
<organism evidence="5 6">
    <name type="scientific">Siminovitchia terrae</name>
    <name type="common">Bacillus terrae</name>
    <dbReference type="NCBI Taxonomy" id="1914933"/>
    <lineage>
        <taxon>Bacteria</taxon>
        <taxon>Bacillati</taxon>
        <taxon>Bacillota</taxon>
        <taxon>Bacilli</taxon>
        <taxon>Bacillales</taxon>
        <taxon>Bacillaceae</taxon>
        <taxon>Siminovitchia</taxon>
    </lineage>
</organism>
<dbReference type="OrthoDB" id="9813413at2"/>
<dbReference type="InterPro" id="IPR003313">
    <property type="entry name" value="AraC-bd"/>
</dbReference>
<reference evidence="5 6" key="1">
    <citation type="submission" date="2018-12" db="EMBL/GenBank/DDBJ databases">
        <authorList>
            <person name="Sun L."/>
            <person name="Chen Z."/>
        </authorList>
    </citation>
    <scope>NUCLEOTIDE SEQUENCE [LARGE SCALE GENOMIC DNA]</scope>
    <source>
        <strain evidence="5 6">LMG 29736</strain>
    </source>
</reference>
<dbReference type="InterPro" id="IPR014710">
    <property type="entry name" value="RmlC-like_jellyroll"/>
</dbReference>